<name>A0ABQ4EAZ4_9ACTN</name>
<keyword evidence="1" id="KW-0472">Membrane</keyword>
<keyword evidence="1" id="KW-1133">Transmembrane helix</keyword>
<organism evidence="2 3">
    <name type="scientific">Plantactinospora endophytica</name>
    <dbReference type="NCBI Taxonomy" id="673535"/>
    <lineage>
        <taxon>Bacteria</taxon>
        <taxon>Bacillati</taxon>
        <taxon>Actinomycetota</taxon>
        <taxon>Actinomycetes</taxon>
        <taxon>Micromonosporales</taxon>
        <taxon>Micromonosporaceae</taxon>
        <taxon>Plantactinospora</taxon>
    </lineage>
</organism>
<feature type="transmembrane region" description="Helical" evidence="1">
    <location>
        <begin position="132"/>
        <end position="153"/>
    </location>
</feature>
<feature type="transmembrane region" description="Helical" evidence="1">
    <location>
        <begin position="44"/>
        <end position="61"/>
    </location>
</feature>
<protein>
    <recommendedName>
        <fullName evidence="4">Integral membrane protein</fullName>
    </recommendedName>
</protein>
<dbReference type="Proteomes" id="UP000646749">
    <property type="component" value="Unassembled WGS sequence"/>
</dbReference>
<accession>A0ABQ4EAZ4</accession>
<reference evidence="2 3" key="1">
    <citation type="submission" date="2021-01" db="EMBL/GenBank/DDBJ databases">
        <title>Whole genome shotgun sequence of Plantactinospora endophytica NBRC 110450.</title>
        <authorList>
            <person name="Komaki H."/>
            <person name="Tamura T."/>
        </authorList>
    </citation>
    <scope>NUCLEOTIDE SEQUENCE [LARGE SCALE GENOMIC DNA]</scope>
    <source>
        <strain evidence="2 3">NBRC 110450</strain>
    </source>
</reference>
<sequence>MSFAARSEPHGLRWDEVSLGVLLTQEYDRLKEEQSHRISTRDNLMYATLVSIAGVVLGTFQTGSVNLLLLLPPVCVVLGWTYLVNDEKISAIGHYIRTDLGPRLGAMVGAAQPVFGWEGSHRSDRRRRSRKLFQLAIDLTTFCLPGMIAIVIRCVRGDFSVLSATAVAVEIVMVLFLTQQIAVYADLRRHGDGIPPRAEAVR</sequence>
<proteinExistence type="predicted"/>
<evidence type="ECO:0000256" key="1">
    <source>
        <dbReference type="SAM" id="Phobius"/>
    </source>
</evidence>
<evidence type="ECO:0000313" key="2">
    <source>
        <dbReference type="EMBL" id="GIG91917.1"/>
    </source>
</evidence>
<keyword evidence="3" id="KW-1185">Reference proteome</keyword>
<comment type="caution">
    <text evidence="2">The sequence shown here is derived from an EMBL/GenBank/DDBJ whole genome shotgun (WGS) entry which is preliminary data.</text>
</comment>
<feature type="transmembrane region" description="Helical" evidence="1">
    <location>
        <begin position="159"/>
        <end position="178"/>
    </location>
</feature>
<keyword evidence="1" id="KW-0812">Transmembrane</keyword>
<evidence type="ECO:0000313" key="3">
    <source>
        <dbReference type="Proteomes" id="UP000646749"/>
    </source>
</evidence>
<evidence type="ECO:0008006" key="4">
    <source>
        <dbReference type="Google" id="ProtNLM"/>
    </source>
</evidence>
<gene>
    <name evidence="2" type="ORF">Pen02_68530</name>
</gene>
<dbReference type="EMBL" id="BONW01000041">
    <property type="protein sequence ID" value="GIG91917.1"/>
    <property type="molecule type" value="Genomic_DNA"/>
</dbReference>
<feature type="transmembrane region" description="Helical" evidence="1">
    <location>
        <begin position="67"/>
        <end position="84"/>
    </location>
</feature>